<reference evidence="1" key="2">
    <citation type="submission" date="2023-04" db="EMBL/GenBank/DDBJ databases">
        <authorList>
            <person name="Bu L."/>
            <person name="Lu L."/>
            <person name="Laidemitt M.R."/>
            <person name="Zhang S.M."/>
            <person name="Mutuku M."/>
            <person name="Mkoji G."/>
            <person name="Steinauer M."/>
            <person name="Loker E.S."/>
        </authorList>
    </citation>
    <scope>NUCLEOTIDE SEQUENCE</scope>
    <source>
        <strain evidence="1">KasaAsao</strain>
        <tissue evidence="1">Whole Snail</tissue>
    </source>
</reference>
<sequence length="118" mass="13507">MTSIAVARVNLPTSVSSRSHGIYFSVYIQELVVHIKSLEGQPRRMSSGAEDLPFVYPHRMFTPGELSPRYQWRNLEHPTITDPWRGHAKHIATKVVGTKGLYLTAYPYDTDNPFYYGH</sequence>
<dbReference type="EMBL" id="JASAOG010000096">
    <property type="protein sequence ID" value="KAK0052210.1"/>
    <property type="molecule type" value="Genomic_DNA"/>
</dbReference>
<dbReference type="AlphaFoldDB" id="A0AAD8BCL8"/>
<evidence type="ECO:0000313" key="1">
    <source>
        <dbReference type="EMBL" id="KAK0052210.1"/>
    </source>
</evidence>
<protein>
    <submittedName>
        <fullName evidence="1">Uncharacterized protein</fullName>
    </submittedName>
</protein>
<proteinExistence type="predicted"/>
<gene>
    <name evidence="1" type="ORF">Bpfe_018293</name>
</gene>
<reference evidence="1" key="1">
    <citation type="journal article" date="2023" name="PLoS Negl. Trop. Dis.">
        <title>A genome sequence for Biomphalaria pfeifferi, the major vector snail for the human-infecting parasite Schistosoma mansoni.</title>
        <authorList>
            <person name="Bu L."/>
            <person name="Lu L."/>
            <person name="Laidemitt M.R."/>
            <person name="Zhang S.M."/>
            <person name="Mutuku M."/>
            <person name="Mkoji G."/>
            <person name="Steinauer M."/>
            <person name="Loker E.S."/>
        </authorList>
    </citation>
    <scope>NUCLEOTIDE SEQUENCE</scope>
    <source>
        <strain evidence="1">KasaAsao</strain>
    </source>
</reference>
<comment type="caution">
    <text evidence="1">The sequence shown here is derived from an EMBL/GenBank/DDBJ whole genome shotgun (WGS) entry which is preliminary data.</text>
</comment>
<keyword evidence="2" id="KW-1185">Reference proteome</keyword>
<organism evidence="1 2">
    <name type="scientific">Biomphalaria pfeifferi</name>
    <name type="common">Bloodfluke planorb</name>
    <name type="synonym">Freshwater snail</name>
    <dbReference type="NCBI Taxonomy" id="112525"/>
    <lineage>
        <taxon>Eukaryota</taxon>
        <taxon>Metazoa</taxon>
        <taxon>Spiralia</taxon>
        <taxon>Lophotrochozoa</taxon>
        <taxon>Mollusca</taxon>
        <taxon>Gastropoda</taxon>
        <taxon>Heterobranchia</taxon>
        <taxon>Euthyneura</taxon>
        <taxon>Panpulmonata</taxon>
        <taxon>Hygrophila</taxon>
        <taxon>Lymnaeoidea</taxon>
        <taxon>Planorbidae</taxon>
        <taxon>Biomphalaria</taxon>
    </lineage>
</organism>
<evidence type="ECO:0000313" key="2">
    <source>
        <dbReference type="Proteomes" id="UP001233172"/>
    </source>
</evidence>
<name>A0AAD8BCL8_BIOPF</name>
<accession>A0AAD8BCL8</accession>
<dbReference type="Proteomes" id="UP001233172">
    <property type="component" value="Unassembled WGS sequence"/>
</dbReference>